<dbReference type="EMBL" id="LVWG01000027">
    <property type="protein sequence ID" value="KZK74413.1"/>
    <property type="molecule type" value="Genomic_DNA"/>
</dbReference>
<proteinExistence type="predicted"/>
<dbReference type="Proteomes" id="UP000076481">
    <property type="component" value="Unassembled WGS sequence"/>
</dbReference>
<dbReference type="AlphaFoldDB" id="A0A165LTK9"/>
<evidence type="ECO:0000313" key="2">
    <source>
        <dbReference type="EMBL" id="KZK74413.1"/>
    </source>
</evidence>
<evidence type="ECO:0000256" key="1">
    <source>
        <dbReference type="SAM" id="SignalP"/>
    </source>
</evidence>
<gene>
    <name evidence="2" type="ORF">A3K90_03960</name>
</gene>
<sequence length="200" mass="19916">MKKMTIAIAAVAAFGFAGNAHADTVDAVVLPIFSEVNQDNKLLSDNTTKLLSDNTTKLLSDNTKVLSDNETTVKLLSDNVSITGSAIADHGAVAYNVGGNMATISVSAYQTDAIDGLGAVSANMEINSADQLALIPLASGANAAGTLGLTSVHAENTGALSNGSAASCVGSVMVSAINAPSVVGIGGDFISTGNTTTTNP</sequence>
<protein>
    <submittedName>
        <fullName evidence="2">Uncharacterized protein</fullName>
    </submittedName>
</protein>
<feature type="chain" id="PRO_5007861934" evidence="1">
    <location>
        <begin position="23"/>
        <end position="200"/>
    </location>
</feature>
<organism evidence="2 3">
    <name type="scientific">Pelodictyon luteolum</name>
    <dbReference type="NCBI Taxonomy" id="1100"/>
    <lineage>
        <taxon>Bacteria</taxon>
        <taxon>Pseudomonadati</taxon>
        <taxon>Chlorobiota</taxon>
        <taxon>Chlorobiia</taxon>
        <taxon>Chlorobiales</taxon>
        <taxon>Chlorobiaceae</taxon>
        <taxon>Chlorobium/Pelodictyon group</taxon>
        <taxon>Pelodictyon</taxon>
    </lineage>
</organism>
<dbReference type="RefSeq" id="WP_303681466.1">
    <property type="nucleotide sequence ID" value="NZ_LVWG01000027.1"/>
</dbReference>
<accession>A0A165LTK9</accession>
<comment type="caution">
    <text evidence="2">The sequence shown here is derived from an EMBL/GenBank/DDBJ whole genome shotgun (WGS) entry which is preliminary data.</text>
</comment>
<name>A0A165LTK9_PELLU</name>
<keyword evidence="1" id="KW-0732">Signal</keyword>
<feature type="signal peptide" evidence="1">
    <location>
        <begin position="1"/>
        <end position="22"/>
    </location>
</feature>
<reference evidence="2 3" key="1">
    <citation type="submission" date="2016-03" db="EMBL/GenBank/DDBJ databases">
        <title>Speciation and ecological success in dimly lit waters: horizontal gene transfer in a green sulfur bacteria bloom unveiled by metagenomic assembly.</title>
        <authorList>
            <person name="Llorens-Mares T."/>
            <person name="Liu Z."/>
            <person name="Allen L.Z."/>
            <person name="Rusch D.B."/>
            <person name="Craig M.T."/>
            <person name="Dupont C.L."/>
            <person name="Bryant D.A."/>
            <person name="Casamayor E.O."/>
        </authorList>
    </citation>
    <scope>NUCLEOTIDE SEQUENCE [LARGE SCALE GENOMIC DNA]</scope>
    <source>
        <strain evidence="2">CIII</strain>
    </source>
</reference>
<evidence type="ECO:0000313" key="3">
    <source>
        <dbReference type="Proteomes" id="UP000076481"/>
    </source>
</evidence>